<dbReference type="GO" id="GO:0006412">
    <property type="term" value="P:translation"/>
    <property type="evidence" value="ECO:0007669"/>
    <property type="project" value="UniProtKB-UniRule"/>
</dbReference>
<organism evidence="5 6">
    <name type="scientific">Candidatus Roizmanbacteria bacterium CG2_30_33_16</name>
    <dbReference type="NCBI Taxonomy" id="1805340"/>
    <lineage>
        <taxon>Bacteria</taxon>
        <taxon>Candidatus Roizmaniibacteriota</taxon>
    </lineage>
</organism>
<dbReference type="Pfam" id="PF00572">
    <property type="entry name" value="Ribosomal_L13"/>
    <property type="match status" value="1"/>
</dbReference>
<evidence type="ECO:0000313" key="5">
    <source>
        <dbReference type="EMBL" id="OIP82526.1"/>
    </source>
</evidence>
<evidence type="ECO:0000256" key="1">
    <source>
        <dbReference type="ARBA" id="ARBA00006227"/>
    </source>
</evidence>
<evidence type="ECO:0000256" key="3">
    <source>
        <dbReference type="ARBA" id="ARBA00023274"/>
    </source>
</evidence>
<dbReference type="PIRSF" id="PIRSF002181">
    <property type="entry name" value="Ribosomal_L13"/>
    <property type="match status" value="1"/>
</dbReference>
<evidence type="ECO:0000256" key="4">
    <source>
        <dbReference type="HAMAP-Rule" id="MF_01366"/>
    </source>
</evidence>
<dbReference type="AlphaFoldDB" id="A0A1J5HR70"/>
<dbReference type="InterPro" id="IPR005822">
    <property type="entry name" value="Ribosomal_uL13"/>
</dbReference>
<dbReference type="CDD" id="cd00392">
    <property type="entry name" value="Ribosomal_L13"/>
    <property type="match status" value="1"/>
</dbReference>
<keyword evidence="3 4" id="KW-0687">Ribonucleoprotein</keyword>
<dbReference type="GO" id="GO:0003735">
    <property type="term" value="F:structural constituent of ribosome"/>
    <property type="evidence" value="ECO:0007669"/>
    <property type="project" value="InterPro"/>
</dbReference>
<evidence type="ECO:0000256" key="2">
    <source>
        <dbReference type="ARBA" id="ARBA00022980"/>
    </source>
</evidence>
<evidence type="ECO:0000313" key="6">
    <source>
        <dbReference type="Proteomes" id="UP000183758"/>
    </source>
</evidence>
<dbReference type="GO" id="GO:0017148">
    <property type="term" value="P:negative regulation of translation"/>
    <property type="evidence" value="ECO:0007669"/>
    <property type="project" value="TreeGrafter"/>
</dbReference>
<dbReference type="GO" id="GO:0003729">
    <property type="term" value="F:mRNA binding"/>
    <property type="evidence" value="ECO:0007669"/>
    <property type="project" value="TreeGrafter"/>
</dbReference>
<dbReference type="PANTHER" id="PTHR11545:SF2">
    <property type="entry name" value="LARGE RIBOSOMAL SUBUNIT PROTEIN UL13M"/>
    <property type="match status" value="1"/>
</dbReference>
<dbReference type="HAMAP" id="MF_01366">
    <property type="entry name" value="Ribosomal_uL13"/>
    <property type="match status" value="1"/>
</dbReference>
<dbReference type="InterPro" id="IPR036899">
    <property type="entry name" value="Ribosomal_uL13_sf"/>
</dbReference>
<gene>
    <name evidence="4" type="primary">rplM</name>
    <name evidence="5" type="ORF">AUK04_04510</name>
</gene>
<dbReference type="SUPFAM" id="SSF52161">
    <property type="entry name" value="Ribosomal protein L13"/>
    <property type="match status" value="1"/>
</dbReference>
<dbReference type="Proteomes" id="UP000183758">
    <property type="component" value="Unassembled WGS sequence"/>
</dbReference>
<keyword evidence="2 4" id="KW-0689">Ribosomal protein</keyword>
<dbReference type="InterPro" id="IPR005823">
    <property type="entry name" value="Ribosomal_uL13_bac-type"/>
</dbReference>
<dbReference type="Gene3D" id="3.90.1180.10">
    <property type="entry name" value="Ribosomal protein L13"/>
    <property type="match status" value="1"/>
</dbReference>
<dbReference type="GO" id="GO:1990904">
    <property type="term" value="C:ribonucleoprotein complex"/>
    <property type="evidence" value="ECO:0007669"/>
    <property type="project" value="UniProtKB-KW"/>
</dbReference>
<protein>
    <recommendedName>
        <fullName evidence="4">Large ribosomal subunit protein uL13</fullName>
    </recommendedName>
</protein>
<dbReference type="PANTHER" id="PTHR11545">
    <property type="entry name" value="RIBOSOMAL PROTEIN L13"/>
    <property type="match status" value="1"/>
</dbReference>
<dbReference type="GO" id="GO:0005840">
    <property type="term" value="C:ribosome"/>
    <property type="evidence" value="ECO:0007669"/>
    <property type="project" value="UniProtKB-KW"/>
</dbReference>
<comment type="function">
    <text evidence="4">This protein is one of the early assembly proteins of the 50S ribosomal subunit, although it is not seen to bind rRNA by itself. It is important during the early stages of 50S assembly.</text>
</comment>
<proteinExistence type="inferred from homology"/>
<accession>A0A1J5HR70</accession>
<name>A0A1J5HR70_9BACT</name>
<dbReference type="EMBL" id="MNZM01000111">
    <property type="protein sequence ID" value="OIP82526.1"/>
    <property type="molecule type" value="Genomic_DNA"/>
</dbReference>
<comment type="similarity">
    <text evidence="1 4">Belongs to the universal ribosomal protein uL13 family.</text>
</comment>
<sequence length="148" mass="16996">MVNLTKTTKSISVDEIKRNWHLINLEGKILGRAVSEIARLLQGKHKTNYTTNLDMGDNVVIINAGKVVITGKKAKQKQYTFFSGYPGGLRRTNYERLLKRNPDALIRHAVTGMLPKNKLRKRRLARLFVFNDASHTYSNQLLKEYKLL</sequence>
<comment type="subunit">
    <text evidence="4">Part of the 50S ribosomal subunit.</text>
</comment>
<reference evidence="5 6" key="1">
    <citation type="journal article" date="2016" name="Environ. Microbiol.">
        <title>Genomic resolution of a cold subsurface aquifer community provides metabolic insights for novel microbes adapted to high CO concentrations.</title>
        <authorList>
            <person name="Probst A.J."/>
            <person name="Castelle C.J."/>
            <person name="Singh A."/>
            <person name="Brown C.T."/>
            <person name="Anantharaman K."/>
            <person name="Sharon I."/>
            <person name="Hug L.A."/>
            <person name="Burstein D."/>
            <person name="Emerson J.B."/>
            <person name="Thomas B.C."/>
            <person name="Banfield J.F."/>
        </authorList>
    </citation>
    <scope>NUCLEOTIDE SEQUENCE [LARGE SCALE GENOMIC DNA]</scope>
    <source>
        <strain evidence="5">CG2_30_33_16</strain>
    </source>
</reference>
<dbReference type="NCBIfam" id="TIGR01066">
    <property type="entry name" value="rplM_bact"/>
    <property type="match status" value="1"/>
</dbReference>
<comment type="caution">
    <text evidence="5">The sequence shown here is derived from an EMBL/GenBank/DDBJ whole genome shotgun (WGS) entry which is preliminary data.</text>
</comment>